<dbReference type="RefSeq" id="WP_147654827.1">
    <property type="nucleotide sequence ID" value="NZ_BMFM01000001.1"/>
</dbReference>
<name>A0A5B9DIM6_9HYPH</name>
<dbReference type="Proteomes" id="UP000321062">
    <property type="component" value="Chromosome"/>
</dbReference>
<dbReference type="KEGG" id="yti:FNA67_01580"/>
<gene>
    <name evidence="1" type="ORF">FNA67_01580</name>
</gene>
<evidence type="ECO:0000313" key="1">
    <source>
        <dbReference type="EMBL" id="QEE18947.1"/>
    </source>
</evidence>
<keyword evidence="2" id="KW-1185">Reference proteome</keyword>
<organism evidence="1 2">
    <name type="scientific">Paradevosia tibetensis</name>
    <dbReference type="NCBI Taxonomy" id="1447062"/>
    <lineage>
        <taxon>Bacteria</taxon>
        <taxon>Pseudomonadati</taxon>
        <taxon>Pseudomonadota</taxon>
        <taxon>Alphaproteobacteria</taxon>
        <taxon>Hyphomicrobiales</taxon>
        <taxon>Devosiaceae</taxon>
        <taxon>Paradevosia</taxon>
    </lineage>
</organism>
<evidence type="ECO:0000313" key="2">
    <source>
        <dbReference type="Proteomes" id="UP000321062"/>
    </source>
</evidence>
<proteinExistence type="predicted"/>
<dbReference type="EMBL" id="CP041690">
    <property type="protein sequence ID" value="QEE18947.1"/>
    <property type="molecule type" value="Genomic_DNA"/>
</dbReference>
<protein>
    <submittedName>
        <fullName evidence="1">Uncharacterized protein</fullName>
    </submittedName>
</protein>
<dbReference type="AlphaFoldDB" id="A0A5B9DIM6"/>
<accession>A0A5B9DIM6</accession>
<dbReference type="OrthoDB" id="8445846at2"/>
<reference evidence="1 2" key="1">
    <citation type="journal article" date="2015" name="Int. J. Syst. Evol. Microbiol.">
        <title>Youhaiella tibetensis gen. nov., sp. nov., isolated from subsurface sediment.</title>
        <authorList>
            <person name="Wang Y.X."/>
            <person name="Huang F.Q."/>
            <person name="Nogi Y."/>
            <person name="Pang S.J."/>
            <person name="Wang P.K."/>
            <person name="Lv J."/>
        </authorList>
    </citation>
    <scope>NUCLEOTIDE SEQUENCE [LARGE SCALE GENOMIC DNA]</scope>
    <source>
        <strain evidence="2">fig4</strain>
    </source>
</reference>
<sequence length="184" mass="20673">MEIILTYQGRVPGQKRTSGNLDAIWRMREAFHRQLEKLWGKAPFTILKDWEDSDFAAGAPDFRRARAGCTFIPFYGRHIGICVSLEIQLLTGFPAQKSVLVAGDIDNRIKRITDALRVPNVDETRDEVSGQRWYSLLEDDNAVLSLTASTGTYLASDDPTEAFVFIRVRPIPVALTADNLEMAL</sequence>